<dbReference type="GO" id="GO:0004803">
    <property type="term" value="F:transposase activity"/>
    <property type="evidence" value="ECO:0007669"/>
    <property type="project" value="InterPro"/>
</dbReference>
<name>T1CDV8_9ZZZZ</name>
<dbReference type="AlphaFoldDB" id="T1CDV8"/>
<evidence type="ECO:0000313" key="1">
    <source>
        <dbReference type="EMBL" id="EQD80662.1"/>
    </source>
</evidence>
<protein>
    <submittedName>
        <fullName evidence="1">Transposase IS3/IS911</fullName>
    </submittedName>
</protein>
<sequence>GGDSIMVGKSNRTKEEKAGIVMEVLSNTATIAEICRRHNIASSALYAWRDAFISGGTAALEPGKSSRNIQSQKEIVNLKNIIGELTIANEALKKIQYTGRGGRP</sequence>
<reference evidence="1" key="2">
    <citation type="journal article" date="2014" name="ISME J.">
        <title>Microbial stratification in low pH oxic and suboxic macroscopic growths along an acid mine drainage.</title>
        <authorList>
            <person name="Mendez-Garcia C."/>
            <person name="Mesa V."/>
            <person name="Sprenger R.R."/>
            <person name="Richter M."/>
            <person name="Diez M.S."/>
            <person name="Solano J."/>
            <person name="Bargiela R."/>
            <person name="Golyshina O.V."/>
            <person name="Manteca A."/>
            <person name="Ramos J.L."/>
            <person name="Gallego J.R."/>
            <person name="Llorente I."/>
            <person name="Martins Dos Santos V.A."/>
            <person name="Jensen O.N."/>
            <person name="Pelaez A.I."/>
            <person name="Sanchez J."/>
            <person name="Ferrer M."/>
        </authorList>
    </citation>
    <scope>NUCLEOTIDE SEQUENCE</scope>
</reference>
<organism evidence="1">
    <name type="scientific">mine drainage metagenome</name>
    <dbReference type="NCBI Taxonomy" id="410659"/>
    <lineage>
        <taxon>unclassified sequences</taxon>
        <taxon>metagenomes</taxon>
        <taxon>ecological metagenomes</taxon>
    </lineage>
</organism>
<dbReference type="SUPFAM" id="SSF48295">
    <property type="entry name" value="TrpR-like"/>
    <property type="match status" value="1"/>
</dbReference>
<comment type="caution">
    <text evidence="1">The sequence shown here is derived from an EMBL/GenBank/DDBJ whole genome shotgun (WGS) entry which is preliminary data.</text>
</comment>
<gene>
    <name evidence="1" type="ORF">B1A_00655</name>
</gene>
<dbReference type="GO" id="GO:0043565">
    <property type="term" value="F:sequence-specific DNA binding"/>
    <property type="evidence" value="ECO:0007669"/>
    <property type="project" value="InterPro"/>
</dbReference>
<reference evidence="1" key="1">
    <citation type="submission" date="2013-08" db="EMBL/GenBank/DDBJ databases">
        <authorList>
            <person name="Mendez C."/>
            <person name="Richter M."/>
            <person name="Ferrer M."/>
            <person name="Sanchez J."/>
        </authorList>
    </citation>
    <scope>NUCLEOTIDE SEQUENCE</scope>
</reference>
<dbReference type="Pfam" id="PF01527">
    <property type="entry name" value="HTH_Tnp_1"/>
    <property type="match status" value="1"/>
</dbReference>
<accession>T1CDV8</accession>
<dbReference type="GO" id="GO:0006313">
    <property type="term" value="P:DNA transposition"/>
    <property type="evidence" value="ECO:0007669"/>
    <property type="project" value="InterPro"/>
</dbReference>
<dbReference type="InterPro" id="IPR002514">
    <property type="entry name" value="Transposase_8"/>
</dbReference>
<feature type="non-terminal residue" evidence="1">
    <location>
        <position position="1"/>
    </location>
</feature>
<proteinExistence type="predicted"/>
<dbReference type="Gene3D" id="1.10.10.10">
    <property type="entry name" value="Winged helix-like DNA-binding domain superfamily/Winged helix DNA-binding domain"/>
    <property type="match status" value="1"/>
</dbReference>
<dbReference type="InterPro" id="IPR010921">
    <property type="entry name" value="Trp_repressor/repl_initiator"/>
</dbReference>
<dbReference type="InterPro" id="IPR036388">
    <property type="entry name" value="WH-like_DNA-bd_sf"/>
</dbReference>
<dbReference type="EMBL" id="AUZX01000492">
    <property type="protein sequence ID" value="EQD80662.1"/>
    <property type="molecule type" value="Genomic_DNA"/>
</dbReference>